<dbReference type="SUPFAM" id="SSF51556">
    <property type="entry name" value="Metallo-dependent hydrolases"/>
    <property type="match status" value="1"/>
</dbReference>
<dbReference type="GO" id="GO:0016810">
    <property type="term" value="F:hydrolase activity, acting on carbon-nitrogen (but not peptide) bonds"/>
    <property type="evidence" value="ECO:0007669"/>
    <property type="project" value="InterPro"/>
</dbReference>
<sequence length="188" mass="20545">MKYDLLIKNGNVINLLDNSNSYRSWNKLDIGVKNDRIVKIGDLEFSEAKETIDATNLVISPGFIDIHSHSDNYLIVNPKAESKIRQGVTTEVIGNCGISAAPLGTEYKPPKSIITDNIKTNWTTMSDYLTQLEKGGSSVNVVPLVGHNNIRGVVMGYSSEIPSSKQLGQMKEVLQEAFDAGVWGMSTG</sequence>
<dbReference type="InterPro" id="IPR050378">
    <property type="entry name" value="Metallo-dep_Hydrolases_sf"/>
</dbReference>
<dbReference type="Gene3D" id="3.20.20.140">
    <property type="entry name" value="Metal-dependent hydrolases"/>
    <property type="match status" value="1"/>
</dbReference>
<gene>
    <name evidence="2" type="ORF">S03H2_28612</name>
</gene>
<dbReference type="EMBL" id="BARU01017240">
    <property type="protein sequence ID" value="GAH58019.1"/>
    <property type="molecule type" value="Genomic_DNA"/>
</dbReference>
<feature type="domain" description="Amidohydrolase 3" evidence="1">
    <location>
        <begin position="50"/>
        <end position="187"/>
    </location>
</feature>
<dbReference type="InterPro" id="IPR032466">
    <property type="entry name" value="Metal_Hydrolase"/>
</dbReference>
<dbReference type="PANTHER" id="PTHR11647:SF1">
    <property type="entry name" value="COLLAPSIN RESPONSE MEDIATOR PROTEIN"/>
    <property type="match status" value="1"/>
</dbReference>
<name>X1HW31_9ZZZZ</name>
<dbReference type="InterPro" id="IPR011059">
    <property type="entry name" value="Metal-dep_hydrolase_composite"/>
</dbReference>
<accession>X1HW31</accession>
<dbReference type="AlphaFoldDB" id="X1HW31"/>
<evidence type="ECO:0000259" key="1">
    <source>
        <dbReference type="Pfam" id="PF07969"/>
    </source>
</evidence>
<comment type="caution">
    <text evidence="2">The sequence shown here is derived from an EMBL/GenBank/DDBJ whole genome shotgun (WGS) entry which is preliminary data.</text>
</comment>
<evidence type="ECO:0000313" key="2">
    <source>
        <dbReference type="EMBL" id="GAH58019.1"/>
    </source>
</evidence>
<protein>
    <recommendedName>
        <fullName evidence="1">Amidohydrolase 3 domain-containing protein</fullName>
    </recommendedName>
</protein>
<reference evidence="2" key="1">
    <citation type="journal article" date="2014" name="Front. Microbiol.">
        <title>High frequency of phylogenetically diverse reductive dehalogenase-homologous genes in deep subseafloor sedimentary metagenomes.</title>
        <authorList>
            <person name="Kawai M."/>
            <person name="Futagami T."/>
            <person name="Toyoda A."/>
            <person name="Takaki Y."/>
            <person name="Nishi S."/>
            <person name="Hori S."/>
            <person name="Arai W."/>
            <person name="Tsubouchi T."/>
            <person name="Morono Y."/>
            <person name="Uchiyama I."/>
            <person name="Ito T."/>
            <person name="Fujiyama A."/>
            <person name="Inagaki F."/>
            <person name="Takami H."/>
        </authorList>
    </citation>
    <scope>NUCLEOTIDE SEQUENCE</scope>
    <source>
        <strain evidence="2">Expedition CK06-06</strain>
    </source>
</reference>
<feature type="non-terminal residue" evidence="2">
    <location>
        <position position="188"/>
    </location>
</feature>
<organism evidence="2">
    <name type="scientific">marine sediment metagenome</name>
    <dbReference type="NCBI Taxonomy" id="412755"/>
    <lineage>
        <taxon>unclassified sequences</taxon>
        <taxon>metagenomes</taxon>
        <taxon>ecological metagenomes</taxon>
    </lineage>
</organism>
<dbReference type="SUPFAM" id="SSF51338">
    <property type="entry name" value="Composite domain of metallo-dependent hydrolases"/>
    <property type="match status" value="1"/>
</dbReference>
<dbReference type="PANTHER" id="PTHR11647">
    <property type="entry name" value="HYDRANTOINASE/DIHYDROPYRIMIDINASE FAMILY MEMBER"/>
    <property type="match status" value="1"/>
</dbReference>
<dbReference type="Pfam" id="PF07969">
    <property type="entry name" value="Amidohydro_3"/>
    <property type="match status" value="1"/>
</dbReference>
<dbReference type="InterPro" id="IPR013108">
    <property type="entry name" value="Amidohydro_3"/>
</dbReference>
<proteinExistence type="predicted"/>